<dbReference type="GeneID" id="85474704"/>
<name>A0AAJ0A172_9PEZI</name>
<dbReference type="AlphaFoldDB" id="A0AAJ0A172"/>
<gene>
    <name evidence="1" type="ORF">BDP81DRAFT_420353</name>
</gene>
<proteinExistence type="predicted"/>
<dbReference type="Proteomes" id="UP001243989">
    <property type="component" value="Unassembled WGS sequence"/>
</dbReference>
<dbReference type="RefSeq" id="XP_060449196.1">
    <property type="nucleotide sequence ID" value="XM_060589842.1"/>
</dbReference>
<protein>
    <submittedName>
        <fullName evidence="1">Uncharacterized protein</fullName>
    </submittedName>
</protein>
<dbReference type="EMBL" id="JAHMHQ010000004">
    <property type="protein sequence ID" value="KAK1640589.1"/>
    <property type="molecule type" value="Genomic_DNA"/>
</dbReference>
<evidence type="ECO:0000313" key="1">
    <source>
        <dbReference type="EMBL" id="KAK1640589.1"/>
    </source>
</evidence>
<comment type="caution">
    <text evidence="1">The sequence shown here is derived from an EMBL/GenBank/DDBJ whole genome shotgun (WGS) entry which is preliminary data.</text>
</comment>
<organism evidence="1 2">
    <name type="scientific">Colletotrichum phormii</name>
    <dbReference type="NCBI Taxonomy" id="359342"/>
    <lineage>
        <taxon>Eukaryota</taxon>
        <taxon>Fungi</taxon>
        <taxon>Dikarya</taxon>
        <taxon>Ascomycota</taxon>
        <taxon>Pezizomycotina</taxon>
        <taxon>Sordariomycetes</taxon>
        <taxon>Hypocreomycetidae</taxon>
        <taxon>Glomerellales</taxon>
        <taxon>Glomerellaceae</taxon>
        <taxon>Colletotrichum</taxon>
        <taxon>Colletotrichum acutatum species complex</taxon>
    </lineage>
</organism>
<reference evidence="1" key="1">
    <citation type="submission" date="2021-06" db="EMBL/GenBank/DDBJ databases">
        <title>Comparative genomics, transcriptomics and evolutionary studies reveal genomic signatures of adaptation to plant cell wall in hemibiotrophic fungi.</title>
        <authorList>
            <consortium name="DOE Joint Genome Institute"/>
            <person name="Baroncelli R."/>
            <person name="Diaz J.F."/>
            <person name="Benocci T."/>
            <person name="Peng M."/>
            <person name="Battaglia E."/>
            <person name="Haridas S."/>
            <person name="Andreopoulos W."/>
            <person name="Labutti K."/>
            <person name="Pangilinan J."/>
            <person name="Floch G.L."/>
            <person name="Makela M.R."/>
            <person name="Henrissat B."/>
            <person name="Grigoriev I.V."/>
            <person name="Crouch J.A."/>
            <person name="De Vries R.P."/>
            <person name="Sukno S.A."/>
            <person name="Thon M.R."/>
        </authorList>
    </citation>
    <scope>NUCLEOTIDE SEQUENCE</scope>
    <source>
        <strain evidence="1">CBS 102054</strain>
    </source>
</reference>
<sequence>MPLSERPRPPSHPRPHPVSCVSFRFLLLLVRRYGDLVSWLLVIWDSRHGGLGNKKEEGWKACRFRAPFLSIGHHASPMSCQSSYLFGRLKVYVQCDGCFARDIRYGSTWRLVSRTGQFWALVPSGHPKTPKDPKQSKAQKYSAHLLGWKQRSLI</sequence>
<keyword evidence="2" id="KW-1185">Reference proteome</keyword>
<accession>A0AAJ0A172</accession>
<evidence type="ECO:0000313" key="2">
    <source>
        <dbReference type="Proteomes" id="UP001243989"/>
    </source>
</evidence>